<dbReference type="VEuPathDB" id="FungiDB:RhiirA1_468678"/>
<gene>
    <name evidence="2" type="ORF">RhiirC2_769196</name>
</gene>
<organism evidence="2 3">
    <name type="scientific">Rhizophagus irregularis</name>
    <dbReference type="NCBI Taxonomy" id="588596"/>
    <lineage>
        <taxon>Eukaryota</taxon>
        <taxon>Fungi</taxon>
        <taxon>Fungi incertae sedis</taxon>
        <taxon>Mucoromycota</taxon>
        <taxon>Glomeromycotina</taxon>
        <taxon>Glomeromycetes</taxon>
        <taxon>Glomerales</taxon>
        <taxon>Glomeraceae</taxon>
        <taxon>Rhizophagus</taxon>
    </lineage>
</organism>
<accession>A0A2N1NZR9</accession>
<feature type="region of interest" description="Disordered" evidence="1">
    <location>
        <begin position="69"/>
        <end position="90"/>
    </location>
</feature>
<proteinExistence type="predicted"/>
<reference evidence="2 3" key="1">
    <citation type="submission" date="2016-04" db="EMBL/GenBank/DDBJ databases">
        <title>Genome analyses suggest a sexual origin of heterokaryosis in a supposedly ancient asexual fungus.</title>
        <authorList>
            <person name="Ropars J."/>
            <person name="Sedzielewska K."/>
            <person name="Noel J."/>
            <person name="Charron P."/>
            <person name="Farinelli L."/>
            <person name="Marton T."/>
            <person name="Kruger M."/>
            <person name="Pelin A."/>
            <person name="Brachmann A."/>
            <person name="Corradi N."/>
        </authorList>
    </citation>
    <scope>NUCLEOTIDE SEQUENCE [LARGE SCALE GENOMIC DNA]</scope>
    <source>
        <strain evidence="2 3">C2</strain>
    </source>
</reference>
<evidence type="ECO:0000313" key="3">
    <source>
        <dbReference type="Proteomes" id="UP000233469"/>
    </source>
</evidence>
<reference evidence="2 3" key="2">
    <citation type="submission" date="2017-10" db="EMBL/GenBank/DDBJ databases">
        <title>Extensive intraspecific genome diversity in a model arbuscular mycorrhizal fungus.</title>
        <authorList>
            <person name="Chen E.C.H."/>
            <person name="Morin E."/>
            <person name="Baudet D."/>
            <person name="Noel J."/>
            <person name="Ndikumana S."/>
            <person name="Charron P."/>
            <person name="St-Onge C."/>
            <person name="Giorgi J."/>
            <person name="Grigoriev I.V."/>
            <person name="Roux C."/>
            <person name="Martin F.M."/>
            <person name="Corradi N."/>
        </authorList>
    </citation>
    <scope>NUCLEOTIDE SEQUENCE [LARGE SCALE GENOMIC DNA]</scope>
    <source>
        <strain evidence="2 3">C2</strain>
    </source>
</reference>
<evidence type="ECO:0000256" key="1">
    <source>
        <dbReference type="SAM" id="MobiDB-lite"/>
    </source>
</evidence>
<protein>
    <submittedName>
        <fullName evidence="2">Uncharacterized protein</fullName>
    </submittedName>
</protein>
<evidence type="ECO:0000313" key="2">
    <source>
        <dbReference type="EMBL" id="PKK79398.1"/>
    </source>
</evidence>
<dbReference type="Proteomes" id="UP000233469">
    <property type="component" value="Unassembled WGS sequence"/>
</dbReference>
<name>A0A2N1NZR9_9GLOM</name>
<dbReference type="EMBL" id="LLXL01000047">
    <property type="protein sequence ID" value="PKK79398.1"/>
    <property type="molecule type" value="Genomic_DNA"/>
</dbReference>
<comment type="caution">
    <text evidence="2">The sequence shown here is derived from an EMBL/GenBank/DDBJ whole genome shotgun (WGS) entry which is preliminary data.</text>
</comment>
<sequence>MSSNYEDSNIIKITRTKMVSNLQAQITSITISSNYEQYHQNYGNHNFKISQFTRITMSSRLQGQTCPQNLQGQQCPSRLQGQTCPQNLRG</sequence>
<dbReference type="AlphaFoldDB" id="A0A2N1NZR9"/>